<accession>A0A2P2NK53</accession>
<name>A0A2P2NK53_RHIMU</name>
<sequence>MKLFIVASQFIGMIFKRKGNEKNFSCSQFLNITSVDCFFFTFSRIS</sequence>
<protein>
    <submittedName>
        <fullName evidence="1">Uncharacterized protein</fullName>
    </submittedName>
</protein>
<evidence type="ECO:0000313" key="1">
    <source>
        <dbReference type="EMBL" id="MBX42868.1"/>
    </source>
</evidence>
<organism evidence="1">
    <name type="scientific">Rhizophora mucronata</name>
    <name type="common">Asiatic mangrove</name>
    <dbReference type="NCBI Taxonomy" id="61149"/>
    <lineage>
        <taxon>Eukaryota</taxon>
        <taxon>Viridiplantae</taxon>
        <taxon>Streptophyta</taxon>
        <taxon>Embryophyta</taxon>
        <taxon>Tracheophyta</taxon>
        <taxon>Spermatophyta</taxon>
        <taxon>Magnoliopsida</taxon>
        <taxon>eudicotyledons</taxon>
        <taxon>Gunneridae</taxon>
        <taxon>Pentapetalae</taxon>
        <taxon>rosids</taxon>
        <taxon>fabids</taxon>
        <taxon>Malpighiales</taxon>
        <taxon>Rhizophoraceae</taxon>
        <taxon>Rhizophora</taxon>
    </lineage>
</organism>
<dbReference type="EMBL" id="GGEC01062384">
    <property type="protein sequence ID" value="MBX42868.1"/>
    <property type="molecule type" value="Transcribed_RNA"/>
</dbReference>
<proteinExistence type="predicted"/>
<reference evidence="1" key="1">
    <citation type="submission" date="2018-02" db="EMBL/GenBank/DDBJ databases">
        <title>Rhizophora mucronata_Transcriptome.</title>
        <authorList>
            <person name="Meera S.P."/>
            <person name="Sreeshan A."/>
            <person name="Augustine A."/>
        </authorList>
    </citation>
    <scope>NUCLEOTIDE SEQUENCE</scope>
    <source>
        <tissue evidence="1">Leaf</tissue>
    </source>
</reference>
<dbReference type="AlphaFoldDB" id="A0A2P2NK53"/>